<dbReference type="Gene3D" id="2.40.170.20">
    <property type="entry name" value="TonB-dependent receptor, beta-barrel domain"/>
    <property type="match status" value="1"/>
</dbReference>
<keyword evidence="2" id="KW-0472">Membrane</keyword>
<keyword evidence="6" id="KW-1185">Reference proteome</keyword>
<dbReference type="NCBIfam" id="TIGR03509">
    <property type="entry name" value="OMP_MtrB_PioB"/>
    <property type="match status" value="1"/>
</dbReference>
<dbReference type="Proteomes" id="UP000199648">
    <property type="component" value="Unassembled WGS sequence"/>
</dbReference>
<reference evidence="5 6" key="1">
    <citation type="submission" date="2016-10" db="EMBL/GenBank/DDBJ databases">
        <authorList>
            <person name="de Groot N.N."/>
        </authorList>
    </citation>
    <scope>NUCLEOTIDE SEQUENCE [LARGE SCALE GENOMIC DNA]</scope>
    <source>
        <strain evidence="5 6">HLD2</strain>
    </source>
</reference>
<dbReference type="AlphaFoldDB" id="A0A1G5QZ47"/>
<dbReference type="InterPro" id="IPR036942">
    <property type="entry name" value="Beta-barrel_TonB_sf"/>
</dbReference>
<dbReference type="STRING" id="415747.SAMN03097708_03029"/>
<dbReference type="EMBL" id="FMWD01000012">
    <property type="protein sequence ID" value="SCZ66840.1"/>
    <property type="molecule type" value="Genomic_DNA"/>
</dbReference>
<comment type="subcellular location">
    <subcellularLocation>
        <location evidence="1">Cell outer membrane</location>
    </subcellularLocation>
</comment>
<organism evidence="5 6">
    <name type="scientific">Thiohalomonas denitrificans</name>
    <dbReference type="NCBI Taxonomy" id="415747"/>
    <lineage>
        <taxon>Bacteria</taxon>
        <taxon>Pseudomonadati</taxon>
        <taxon>Pseudomonadota</taxon>
        <taxon>Gammaproteobacteria</taxon>
        <taxon>Thiohalomonadales</taxon>
        <taxon>Thiohalomonadaceae</taxon>
        <taxon>Thiohalomonas</taxon>
    </lineage>
</organism>
<sequence length="707" mass="79227">MTRLNRRFSAGQPVVGLILIGVSTSGAAAELWYQAGEVDKSEWECKYCLFESGLSGDVQLGVGSVDENQFGFGNYTGYDDDGAYLVLGADLRYRGEEAAYWRLNSSRLALDSRSVRLEGGRQGSYRIGVDYLEIPRLYSDGAETPFTGVGGNDLQLPENWVKAGTTDGMTELDNSLRPVALRTDRRRVGVGVEITPTSRWSYSADFRRERKEGLNVIGGSMLFRSTLLPEPVDYTTEQLDLGVGYQGDHWNVQVGYYGSFFREENRSLRWDNPFGDPTGANEGQLALPPDNEFHQVTLSGRYDVSEATRASAKLSLGRMTQNDEFLPYTVNPALTTGALPRDSLEGEVRTTNLDARLVSAWSERLTLQADFRHDQRDDETPTDSFDYVSTDAFLPGARENRQYDRRDSRLALQGRYQLTPQTRVSTGADYDRKRRPDEEVEETQETTVWAEAASRLHPTSQLVVGLAYADRDASEYRVLDAAIPEQNPLMVKFNMASREQERAEARLTVSPREHIDFGVELAFRDNDYTDGAIGLRSSRDTSVSFDATVLVSRSLSFHGFASREVHDNEQTGSQDFSVPDWFATTEDAINSAGVGVSWEVFHDSFTQKGLNLSLDYVRSDATGKIGIRNETGFPDLESSVTNVQAQARYRFSETVSTELAYYYERFESDDWMVDGVEPDTLPTVLTLGSEGQNYDNHVIAAYVRYRF</sequence>
<keyword evidence="3" id="KW-0998">Cell outer membrane</keyword>
<accession>A0A1G5QZ47</accession>
<dbReference type="InterPro" id="IPR020016">
    <property type="entry name" value="Decahaem-assoc_OM_MtrB/PioB"/>
</dbReference>
<evidence type="ECO:0000313" key="5">
    <source>
        <dbReference type="EMBL" id="SCZ66840.1"/>
    </source>
</evidence>
<dbReference type="Pfam" id="PF11854">
    <property type="entry name" value="MtrB_PioB"/>
    <property type="match status" value="1"/>
</dbReference>
<name>A0A1G5QZ47_9GAMM</name>
<evidence type="ECO:0000256" key="2">
    <source>
        <dbReference type="ARBA" id="ARBA00023136"/>
    </source>
</evidence>
<gene>
    <name evidence="5" type="ORF">SAMN03097708_03029</name>
</gene>
<evidence type="ECO:0000256" key="3">
    <source>
        <dbReference type="ARBA" id="ARBA00023237"/>
    </source>
</evidence>
<proteinExistence type="predicted"/>
<evidence type="ECO:0000256" key="4">
    <source>
        <dbReference type="SAM" id="MobiDB-lite"/>
    </source>
</evidence>
<evidence type="ECO:0000313" key="6">
    <source>
        <dbReference type="Proteomes" id="UP000199648"/>
    </source>
</evidence>
<dbReference type="GO" id="GO:0009279">
    <property type="term" value="C:cell outer membrane"/>
    <property type="evidence" value="ECO:0007669"/>
    <property type="project" value="UniProtKB-SubCell"/>
</dbReference>
<feature type="region of interest" description="Disordered" evidence="4">
    <location>
        <begin position="421"/>
        <end position="444"/>
    </location>
</feature>
<protein>
    <submittedName>
        <fullName evidence="5">Decaheme-associated outer membrane protein, MtrB/PioB family</fullName>
    </submittedName>
</protein>
<evidence type="ECO:0000256" key="1">
    <source>
        <dbReference type="ARBA" id="ARBA00004442"/>
    </source>
</evidence>
<dbReference type="RefSeq" id="WP_092998839.1">
    <property type="nucleotide sequence ID" value="NZ_FMWD01000012.1"/>
</dbReference>
<dbReference type="SUPFAM" id="SSF56935">
    <property type="entry name" value="Porins"/>
    <property type="match status" value="2"/>
</dbReference>
<dbReference type="OrthoDB" id="9146719at2"/>